<dbReference type="AlphaFoldDB" id="A0A8S2WLB3"/>
<dbReference type="SUPFAM" id="SSF57756">
    <property type="entry name" value="Retrovirus zinc finger-like domains"/>
    <property type="match status" value="1"/>
</dbReference>
<name>A0A8S2WLB3_9BILA</name>
<dbReference type="InterPro" id="IPR036875">
    <property type="entry name" value="Znf_CCHC_sf"/>
</dbReference>
<dbReference type="Pfam" id="PF19259">
    <property type="entry name" value="Ty3_capsid"/>
    <property type="match status" value="1"/>
</dbReference>
<dbReference type="Proteomes" id="UP000681722">
    <property type="component" value="Unassembled WGS sequence"/>
</dbReference>
<dbReference type="Gene3D" id="2.40.70.10">
    <property type="entry name" value="Acid Proteases"/>
    <property type="match status" value="1"/>
</dbReference>
<dbReference type="SUPFAM" id="SSF50630">
    <property type="entry name" value="Acid proteases"/>
    <property type="match status" value="1"/>
</dbReference>
<dbReference type="InterPro" id="IPR021109">
    <property type="entry name" value="Peptidase_aspartic_dom_sf"/>
</dbReference>
<protein>
    <recommendedName>
        <fullName evidence="1">Ty3 transposon capsid-like protein domain-containing protein</fullName>
    </recommendedName>
</protein>
<organism evidence="2 3">
    <name type="scientific">Didymodactylos carnosus</name>
    <dbReference type="NCBI Taxonomy" id="1234261"/>
    <lineage>
        <taxon>Eukaryota</taxon>
        <taxon>Metazoa</taxon>
        <taxon>Spiralia</taxon>
        <taxon>Gnathifera</taxon>
        <taxon>Rotifera</taxon>
        <taxon>Eurotatoria</taxon>
        <taxon>Bdelloidea</taxon>
        <taxon>Philodinida</taxon>
        <taxon>Philodinidae</taxon>
        <taxon>Didymodactylos</taxon>
    </lineage>
</organism>
<dbReference type="GO" id="GO:0003676">
    <property type="term" value="F:nucleic acid binding"/>
    <property type="evidence" value="ECO:0007669"/>
    <property type="project" value="InterPro"/>
</dbReference>
<dbReference type="GO" id="GO:0008270">
    <property type="term" value="F:zinc ion binding"/>
    <property type="evidence" value="ECO:0007669"/>
    <property type="project" value="InterPro"/>
</dbReference>
<comment type="caution">
    <text evidence="2">The sequence shown here is derived from an EMBL/GenBank/DDBJ whole genome shotgun (WGS) entry which is preliminary data.</text>
</comment>
<evidence type="ECO:0000313" key="3">
    <source>
        <dbReference type="Proteomes" id="UP000681722"/>
    </source>
</evidence>
<reference evidence="2" key="1">
    <citation type="submission" date="2021-02" db="EMBL/GenBank/DDBJ databases">
        <authorList>
            <person name="Nowell W R."/>
        </authorList>
    </citation>
    <scope>NUCLEOTIDE SEQUENCE</scope>
</reference>
<dbReference type="PANTHER" id="PTHR33223:SF6">
    <property type="entry name" value="CCHC-TYPE DOMAIN-CONTAINING PROTEIN"/>
    <property type="match status" value="1"/>
</dbReference>
<gene>
    <name evidence="2" type="ORF">SRO942_LOCUS42141</name>
</gene>
<dbReference type="Pfam" id="PF13975">
    <property type="entry name" value="gag-asp_proteas"/>
    <property type="match status" value="1"/>
</dbReference>
<dbReference type="EMBL" id="CAJOBC010097694">
    <property type="protein sequence ID" value="CAF4449252.1"/>
    <property type="molecule type" value="Genomic_DNA"/>
</dbReference>
<dbReference type="PANTHER" id="PTHR33223">
    <property type="entry name" value="CCHC-TYPE DOMAIN-CONTAINING PROTEIN"/>
    <property type="match status" value="1"/>
</dbReference>
<dbReference type="CDD" id="cd00303">
    <property type="entry name" value="retropepsin_like"/>
    <property type="match status" value="1"/>
</dbReference>
<accession>A0A8S2WLB3</accession>
<proteinExistence type="predicted"/>
<evidence type="ECO:0000313" key="2">
    <source>
        <dbReference type="EMBL" id="CAF4449252.1"/>
    </source>
</evidence>
<sequence length="580" mass="66382">MSDDDGILGSLVATAKKAWFAELANFSGEPEGSTVEQFLKNLKSITAENDKTKDEERLQVVRGKLVKTAAKWFDDNQELFDNQWNKFESAFRNRFSSSIQSQNKFEKLLQRRQQQNESVITYYDEKVSLCRECDSAMDDKVIIQHLLSGIRPDIAKEVLRFDPPVDTLDKFWKVAKKEEDLNETYDKLANLNLHHQHQPWFALNSETSSFTTQQQRSPVYQHPNHSARKSASFITSYKDNYTYPNKDFSLNHGRFSSKNQQPRSSLLQFYPCKVCGKTNHRTVECKHRYSSGCFNCGENHAVRESHAIVDTGSAITIIHQDLLKIIHHKKLLYKQIRCDAANSSPINIIGEIELEIKIGTIKTQIIAQVATNLITAMLLGNDWINKYKIHLLSDEQRLTIPAFKGRRLSFPYVAPPDLSYPVYLAEQITIPASSQRLINVNLQVKQANDLIFQPIDHLQSKLLFIPNAFVNVLNYTTKVLLINAQNKQRTLAKNTKVGIISRELEPSVCLVLNKPSSNLNQDHLSRLSSNSRTVRFQADDSSNQTEAQCDKCQKTFLSGNDLQQHLREICYPIKCPRYSI</sequence>
<evidence type="ECO:0000259" key="1">
    <source>
        <dbReference type="Pfam" id="PF19259"/>
    </source>
</evidence>
<dbReference type="OrthoDB" id="10060325at2759"/>
<feature type="domain" description="Ty3 transposon capsid-like protein" evidence="1">
    <location>
        <begin position="18"/>
        <end position="182"/>
    </location>
</feature>
<dbReference type="InterPro" id="IPR045358">
    <property type="entry name" value="Ty3_capsid"/>
</dbReference>